<comment type="caution">
    <text evidence="1">The sequence shown here is derived from an EMBL/GenBank/DDBJ whole genome shotgun (WGS) entry which is preliminary data.</text>
</comment>
<evidence type="ECO:0000313" key="2">
    <source>
        <dbReference type="Proteomes" id="UP001634394"/>
    </source>
</evidence>
<protein>
    <submittedName>
        <fullName evidence="1">Uncharacterized protein</fullName>
    </submittedName>
</protein>
<gene>
    <name evidence="1" type="ORF">ACJMK2_026864</name>
</gene>
<dbReference type="EMBL" id="JBJQND010000002">
    <property type="protein sequence ID" value="KAL3886905.1"/>
    <property type="molecule type" value="Genomic_DNA"/>
</dbReference>
<organism evidence="1 2">
    <name type="scientific">Sinanodonta woodiana</name>
    <name type="common">Chinese pond mussel</name>
    <name type="synonym">Anodonta woodiana</name>
    <dbReference type="NCBI Taxonomy" id="1069815"/>
    <lineage>
        <taxon>Eukaryota</taxon>
        <taxon>Metazoa</taxon>
        <taxon>Spiralia</taxon>
        <taxon>Lophotrochozoa</taxon>
        <taxon>Mollusca</taxon>
        <taxon>Bivalvia</taxon>
        <taxon>Autobranchia</taxon>
        <taxon>Heteroconchia</taxon>
        <taxon>Palaeoheterodonta</taxon>
        <taxon>Unionida</taxon>
        <taxon>Unionoidea</taxon>
        <taxon>Unionidae</taxon>
        <taxon>Unioninae</taxon>
        <taxon>Sinanodonta</taxon>
    </lineage>
</organism>
<dbReference type="Proteomes" id="UP001634394">
    <property type="component" value="Unassembled WGS sequence"/>
</dbReference>
<reference evidence="1 2" key="1">
    <citation type="submission" date="2024-11" db="EMBL/GenBank/DDBJ databases">
        <title>Chromosome-level genome assembly of the freshwater bivalve Anodonta woodiana.</title>
        <authorList>
            <person name="Chen X."/>
        </authorList>
    </citation>
    <scope>NUCLEOTIDE SEQUENCE [LARGE SCALE GENOMIC DNA]</scope>
    <source>
        <strain evidence="1">MN2024</strain>
        <tissue evidence="1">Gills</tissue>
    </source>
</reference>
<evidence type="ECO:0000313" key="1">
    <source>
        <dbReference type="EMBL" id="KAL3886905.1"/>
    </source>
</evidence>
<accession>A0ABD3XMJ7</accession>
<proteinExistence type="predicted"/>
<sequence length="127" mass="13574">MVIGSSTVNPITSLNIQCSSGGTSDVKNLYYLKLRRRKFTESTFTGIATLLESGPKLDTTAPSDIQNRSPNITGSIDIGKKSGTMTLSIGAQGLACGDQAEFECSMNYLNTNNNGQTVIDNKNFTVI</sequence>
<feature type="non-terminal residue" evidence="1">
    <location>
        <position position="127"/>
    </location>
</feature>
<dbReference type="AlphaFoldDB" id="A0ABD3XMJ7"/>
<name>A0ABD3XMJ7_SINWO</name>
<keyword evidence="2" id="KW-1185">Reference proteome</keyword>